<evidence type="ECO:0000256" key="2">
    <source>
        <dbReference type="SAM" id="SignalP"/>
    </source>
</evidence>
<feature type="chain" id="PRO_5040746673" description="Oxygen tolerance protein BatD" evidence="2">
    <location>
        <begin position="25"/>
        <end position="283"/>
    </location>
</feature>
<name>A0A9X2FAC2_9BACT</name>
<keyword evidence="2" id="KW-0732">Signal</keyword>
<dbReference type="EMBL" id="JAMXLR010000043">
    <property type="protein sequence ID" value="MCO6044874.1"/>
    <property type="molecule type" value="Genomic_DNA"/>
</dbReference>
<evidence type="ECO:0000256" key="1">
    <source>
        <dbReference type="SAM" id="Phobius"/>
    </source>
</evidence>
<dbReference type="RefSeq" id="WP_252852988.1">
    <property type="nucleotide sequence ID" value="NZ_JAMXLR010000043.1"/>
</dbReference>
<dbReference type="Proteomes" id="UP001155241">
    <property type="component" value="Unassembled WGS sequence"/>
</dbReference>
<feature type="signal peptide" evidence="2">
    <location>
        <begin position="1"/>
        <end position="24"/>
    </location>
</feature>
<organism evidence="3 4">
    <name type="scientific">Aeoliella straminimaris</name>
    <dbReference type="NCBI Taxonomy" id="2954799"/>
    <lineage>
        <taxon>Bacteria</taxon>
        <taxon>Pseudomonadati</taxon>
        <taxon>Planctomycetota</taxon>
        <taxon>Planctomycetia</taxon>
        <taxon>Pirellulales</taxon>
        <taxon>Lacipirellulaceae</taxon>
        <taxon>Aeoliella</taxon>
    </lineage>
</organism>
<evidence type="ECO:0000313" key="3">
    <source>
        <dbReference type="EMBL" id="MCO6044874.1"/>
    </source>
</evidence>
<evidence type="ECO:0008006" key="5">
    <source>
        <dbReference type="Google" id="ProtNLM"/>
    </source>
</evidence>
<dbReference type="AlphaFoldDB" id="A0A9X2FAC2"/>
<keyword evidence="1" id="KW-1133">Transmembrane helix</keyword>
<feature type="transmembrane region" description="Helical" evidence="1">
    <location>
        <begin position="140"/>
        <end position="161"/>
    </location>
</feature>
<evidence type="ECO:0000313" key="4">
    <source>
        <dbReference type="Proteomes" id="UP001155241"/>
    </source>
</evidence>
<keyword evidence="4" id="KW-1185">Reference proteome</keyword>
<keyword evidence="1" id="KW-0812">Transmembrane</keyword>
<comment type="caution">
    <text evidence="3">The sequence shown here is derived from an EMBL/GenBank/DDBJ whole genome shotgun (WGS) entry which is preliminary data.</text>
</comment>
<reference evidence="3" key="1">
    <citation type="submission" date="2022-06" db="EMBL/GenBank/DDBJ databases">
        <title>Aeoliella straminimaris, a novel planctomycete from sediments.</title>
        <authorList>
            <person name="Vitorino I.R."/>
            <person name="Lage O.M."/>
        </authorList>
    </citation>
    <scope>NUCLEOTIDE SEQUENCE</scope>
    <source>
        <strain evidence="3">ICT_H6.2</strain>
    </source>
</reference>
<proteinExistence type="predicted"/>
<sequence>MNRLATKFCCPLLVALFAVAPTYAADEGASSSTSVGMPATIEELVLPGPALEVKPLEDRDAPFVLRLIESYPHGSSRRYTFEYYALEPGDYNLTDYLRPAEAAEATELPEVLVSVQPLLPPGQMQPNALQSSKLPRVGGYWVWVTLGTILWLVAGYAILFLGRKKSAESTAAEEARPKTLADRLRPTVEAAVAGELSQPELAELERVLFAFWRHRLGLDEAPAAEAMREVLAHPEGGQLLRQLEAWLHHPDAGSDVDVAALLAPYRDLPADAMAEPSQEAVGA</sequence>
<gene>
    <name evidence="3" type="ORF">NG895_13255</name>
</gene>
<accession>A0A9X2FAC2</accession>
<protein>
    <recommendedName>
        <fullName evidence="5">Oxygen tolerance protein BatD</fullName>
    </recommendedName>
</protein>
<keyword evidence="1" id="KW-0472">Membrane</keyword>